<evidence type="ECO:0000313" key="4">
    <source>
        <dbReference type="EMBL" id="WED41946.1"/>
    </source>
</evidence>
<evidence type="ECO:0000256" key="1">
    <source>
        <dbReference type="ARBA" id="ARBA00022729"/>
    </source>
</evidence>
<sequence length="267" mass="29364">MKNTVKLGLVSLLAASSTAFSAMPSDEGWYAGLMGELSYAPNLDFSISQATYLNINSYLSSLGYSPLLTPAGQIDYSKIGGGGGAQIGYRNCNFRFEGELLYNYNSYDSVSLGGYTLTNNVNAALVAPYSNLTIDGNTTLGAALFNIYYDFYDQNWDDISWMPYVGLGIGYGYLQNKLQLNYNTYTTTSTGSTTTTTVTTTNIIDVKENTSTPVGQAILGVSYLFNDNFSMGLDYRYVTTKEISGFNDRFTIHTLNLNFNYWFNSDA</sequence>
<dbReference type="InterPro" id="IPR011250">
    <property type="entry name" value="OMP/PagP_B-barrel"/>
</dbReference>
<dbReference type="SUPFAM" id="SSF56925">
    <property type="entry name" value="OMPA-like"/>
    <property type="match status" value="1"/>
</dbReference>
<evidence type="ECO:0000256" key="2">
    <source>
        <dbReference type="SAM" id="SignalP"/>
    </source>
</evidence>
<keyword evidence="1 2" id="KW-0732">Signal</keyword>
<evidence type="ECO:0000259" key="3">
    <source>
        <dbReference type="Pfam" id="PF13505"/>
    </source>
</evidence>
<reference evidence="4 5" key="1">
    <citation type="submission" date="2023-02" db="EMBL/GenBank/DDBJ databases">
        <title>Genome Sequence of L. cardiaca H63T.</title>
        <authorList>
            <person name="Lopez A.E."/>
            <person name="Cianciotto N.P."/>
        </authorList>
    </citation>
    <scope>NUCLEOTIDE SEQUENCE [LARGE SCALE GENOMIC DNA]</scope>
    <source>
        <strain evidence="4 5">H63</strain>
    </source>
</reference>
<name>A0ABY8ARP2_9GAMM</name>
<dbReference type="EMBL" id="CP119078">
    <property type="protein sequence ID" value="WED41946.1"/>
    <property type="molecule type" value="Genomic_DNA"/>
</dbReference>
<evidence type="ECO:0000313" key="5">
    <source>
        <dbReference type="Proteomes" id="UP001222087"/>
    </source>
</evidence>
<gene>
    <name evidence="4" type="ORF">PXX05_08350</name>
</gene>
<feature type="domain" description="Outer membrane protein beta-barrel" evidence="3">
    <location>
        <begin position="12"/>
        <end position="263"/>
    </location>
</feature>
<dbReference type="InterPro" id="IPR027385">
    <property type="entry name" value="Beta-barrel_OMP"/>
</dbReference>
<dbReference type="Pfam" id="PF13505">
    <property type="entry name" value="OMP_b-brl"/>
    <property type="match status" value="1"/>
</dbReference>
<dbReference type="Gene3D" id="2.40.160.20">
    <property type="match status" value="1"/>
</dbReference>
<protein>
    <submittedName>
        <fullName evidence="4">Outer membrane beta-barrel protein</fullName>
    </submittedName>
</protein>
<feature type="signal peptide" evidence="2">
    <location>
        <begin position="1"/>
        <end position="21"/>
    </location>
</feature>
<proteinExistence type="predicted"/>
<accession>A0ABY8ARP2</accession>
<dbReference type="Proteomes" id="UP001222087">
    <property type="component" value="Chromosome"/>
</dbReference>
<organism evidence="4 5">
    <name type="scientific">Legionella cardiaca</name>
    <dbReference type="NCBI Taxonomy" id="1071983"/>
    <lineage>
        <taxon>Bacteria</taxon>
        <taxon>Pseudomonadati</taxon>
        <taxon>Pseudomonadota</taxon>
        <taxon>Gammaproteobacteria</taxon>
        <taxon>Legionellales</taxon>
        <taxon>Legionellaceae</taxon>
        <taxon>Legionella</taxon>
    </lineage>
</organism>
<dbReference type="RefSeq" id="WP_275087770.1">
    <property type="nucleotide sequence ID" value="NZ_CP119078.1"/>
</dbReference>
<feature type="chain" id="PRO_5047430751" evidence="2">
    <location>
        <begin position="22"/>
        <end position="267"/>
    </location>
</feature>
<keyword evidence="5" id="KW-1185">Reference proteome</keyword>